<reference evidence="4" key="1">
    <citation type="submission" date="2019-12" db="EMBL/GenBank/DDBJ databases">
        <title>Genome sequencing and annotation of Brassica cretica.</title>
        <authorList>
            <person name="Studholme D.J."/>
            <person name="Sarris P.F."/>
        </authorList>
    </citation>
    <scope>NUCLEOTIDE SEQUENCE</scope>
    <source>
        <strain evidence="4">PFS-001/15</strain>
        <tissue evidence="4">Leaf</tissue>
    </source>
</reference>
<comment type="similarity">
    <text evidence="1">Belongs to the peptidase A1 family.</text>
</comment>
<dbReference type="PANTHER" id="PTHR13683:SF768">
    <property type="entry name" value="EUKARYOTIC ASPARTYL PROTEASE FAMILY PROTEIN"/>
    <property type="match status" value="1"/>
</dbReference>
<protein>
    <recommendedName>
        <fullName evidence="3">Peptidase A1 domain-containing protein</fullName>
    </recommendedName>
</protein>
<dbReference type="InterPro" id="IPR001461">
    <property type="entry name" value="Aspartic_peptidase_A1"/>
</dbReference>
<dbReference type="PANTHER" id="PTHR13683">
    <property type="entry name" value="ASPARTYL PROTEASES"/>
    <property type="match status" value="1"/>
</dbReference>
<dbReference type="InterPro" id="IPR032861">
    <property type="entry name" value="TAXi_N"/>
</dbReference>
<sequence>MDLTRRHWSLSTIFLSAALATLLISPRLSAAATENLAFKVRSKFAGKIEKDLGALKAHDAHRHSRLLSAIDLPLGGDSQPESTGLYFAKIGLGTPSRDYHVQVDTGSDILWVNCAGCISCPRKSDLVDLTPYDSDASSTAKSVSCDDSFCSYVNQISECHSGSTCKYIIQYGDQSSTSGHLVRDVVHLDLVTGNRQTGSTNGTIIFGCGSKQSGQLGESVSAVDGIMGFGQSNSSKIQAASLAPFKYIRPGTLCNGSSLLESKEEFLEPSLFLEFFLFFTPKPGEQGEPGVGLLLSADRQDPILRALIILTRHSRPTVVQSHPRWSSSEKD</sequence>
<comment type="caution">
    <text evidence="4">The sequence shown here is derived from an EMBL/GenBank/DDBJ whole genome shotgun (WGS) entry which is preliminary data.</text>
</comment>
<dbReference type="EMBL" id="QGKW02001940">
    <property type="protein sequence ID" value="KAF2557125.1"/>
    <property type="molecule type" value="Genomic_DNA"/>
</dbReference>
<gene>
    <name evidence="4" type="ORF">F2Q68_00018433</name>
</gene>
<dbReference type="InterPro" id="IPR033121">
    <property type="entry name" value="PEPTIDASE_A1"/>
</dbReference>
<feature type="domain" description="Peptidase A1" evidence="3">
    <location>
        <begin position="86"/>
        <end position="331"/>
    </location>
</feature>
<evidence type="ECO:0000259" key="3">
    <source>
        <dbReference type="PROSITE" id="PS51767"/>
    </source>
</evidence>
<accession>A0A8S9HF75</accession>
<dbReference type="CDD" id="cd05471">
    <property type="entry name" value="pepsin_like"/>
    <property type="match status" value="1"/>
</dbReference>
<dbReference type="Gene3D" id="2.40.70.10">
    <property type="entry name" value="Acid Proteases"/>
    <property type="match status" value="1"/>
</dbReference>
<proteinExistence type="inferred from homology"/>
<evidence type="ECO:0000313" key="5">
    <source>
        <dbReference type="Proteomes" id="UP000712281"/>
    </source>
</evidence>
<name>A0A8S9HF75_BRACR</name>
<feature type="chain" id="PRO_5035889081" description="Peptidase A1 domain-containing protein" evidence="2">
    <location>
        <begin position="32"/>
        <end position="331"/>
    </location>
</feature>
<dbReference type="InterPro" id="IPR021109">
    <property type="entry name" value="Peptidase_aspartic_dom_sf"/>
</dbReference>
<evidence type="ECO:0000313" key="4">
    <source>
        <dbReference type="EMBL" id="KAF2557125.1"/>
    </source>
</evidence>
<dbReference type="InterPro" id="IPR034164">
    <property type="entry name" value="Pepsin-like_dom"/>
</dbReference>
<dbReference type="Pfam" id="PF14543">
    <property type="entry name" value="TAXi_N"/>
    <property type="match status" value="1"/>
</dbReference>
<dbReference type="SUPFAM" id="SSF50630">
    <property type="entry name" value="Acid proteases"/>
    <property type="match status" value="1"/>
</dbReference>
<evidence type="ECO:0000256" key="1">
    <source>
        <dbReference type="ARBA" id="ARBA00007447"/>
    </source>
</evidence>
<dbReference type="GO" id="GO:0004190">
    <property type="term" value="F:aspartic-type endopeptidase activity"/>
    <property type="evidence" value="ECO:0007669"/>
    <property type="project" value="InterPro"/>
</dbReference>
<dbReference type="AlphaFoldDB" id="A0A8S9HF75"/>
<dbReference type="GO" id="GO:0006508">
    <property type="term" value="P:proteolysis"/>
    <property type="evidence" value="ECO:0007669"/>
    <property type="project" value="InterPro"/>
</dbReference>
<feature type="signal peptide" evidence="2">
    <location>
        <begin position="1"/>
        <end position="31"/>
    </location>
</feature>
<evidence type="ECO:0000256" key="2">
    <source>
        <dbReference type="SAM" id="SignalP"/>
    </source>
</evidence>
<dbReference type="PROSITE" id="PS51767">
    <property type="entry name" value="PEPTIDASE_A1"/>
    <property type="match status" value="1"/>
</dbReference>
<dbReference type="Proteomes" id="UP000712281">
    <property type="component" value="Unassembled WGS sequence"/>
</dbReference>
<keyword evidence="2" id="KW-0732">Signal</keyword>
<organism evidence="4 5">
    <name type="scientific">Brassica cretica</name>
    <name type="common">Mustard</name>
    <dbReference type="NCBI Taxonomy" id="69181"/>
    <lineage>
        <taxon>Eukaryota</taxon>
        <taxon>Viridiplantae</taxon>
        <taxon>Streptophyta</taxon>
        <taxon>Embryophyta</taxon>
        <taxon>Tracheophyta</taxon>
        <taxon>Spermatophyta</taxon>
        <taxon>Magnoliopsida</taxon>
        <taxon>eudicotyledons</taxon>
        <taxon>Gunneridae</taxon>
        <taxon>Pentapetalae</taxon>
        <taxon>rosids</taxon>
        <taxon>malvids</taxon>
        <taxon>Brassicales</taxon>
        <taxon>Brassicaceae</taxon>
        <taxon>Brassiceae</taxon>
        <taxon>Brassica</taxon>
    </lineage>
</organism>